<sequence>SVSDINDIHEKIRNIYKNNTLATQVRVIVLKIPIGKIPSMVIAILPTKGDEFAEQIFNILCTVLDFAHQNNLNILSMDADGARSEFNAQTKIMNSSTTYFTFDDPFYNVHFKVPIIHGRPLVRVQDPKHAKKTARNQLFTGARHLSLGIDTMFHSDNLLQIIQAENISDMIGLFIYLFVLGELCNAYLN</sequence>
<protein>
    <submittedName>
        <fullName evidence="1">Uncharacterized protein</fullName>
    </submittedName>
</protein>
<proteinExistence type="predicted"/>
<feature type="non-terminal residue" evidence="1">
    <location>
        <position position="1"/>
    </location>
</feature>
<name>A0A2N1M1P9_9GLOM</name>
<gene>
    <name evidence="1" type="ORF">RhiirC2_802113</name>
</gene>
<comment type="caution">
    <text evidence="1">The sequence shown here is derived from an EMBL/GenBank/DDBJ whole genome shotgun (WGS) entry which is preliminary data.</text>
</comment>
<dbReference type="Proteomes" id="UP000233469">
    <property type="component" value="Unassembled WGS sequence"/>
</dbReference>
<accession>A0A2N1M1P9</accession>
<dbReference type="VEuPathDB" id="FungiDB:FUN_021145"/>
<reference evidence="1 2" key="2">
    <citation type="submission" date="2017-10" db="EMBL/GenBank/DDBJ databases">
        <title>Extensive intraspecific genome diversity in a model arbuscular mycorrhizal fungus.</title>
        <authorList>
            <person name="Chen E.C.H."/>
            <person name="Morin E."/>
            <person name="Baudet D."/>
            <person name="Noel J."/>
            <person name="Ndikumana S."/>
            <person name="Charron P."/>
            <person name="St-Onge C."/>
            <person name="Giorgi J."/>
            <person name="Grigoriev I.V."/>
            <person name="Roux C."/>
            <person name="Martin F.M."/>
            <person name="Corradi N."/>
        </authorList>
    </citation>
    <scope>NUCLEOTIDE SEQUENCE [LARGE SCALE GENOMIC DNA]</scope>
    <source>
        <strain evidence="1 2">C2</strain>
    </source>
</reference>
<reference evidence="1 2" key="1">
    <citation type="submission" date="2016-04" db="EMBL/GenBank/DDBJ databases">
        <title>Genome analyses suggest a sexual origin of heterokaryosis in a supposedly ancient asexual fungus.</title>
        <authorList>
            <person name="Ropars J."/>
            <person name="Sedzielewska K."/>
            <person name="Noel J."/>
            <person name="Charron P."/>
            <person name="Farinelli L."/>
            <person name="Marton T."/>
            <person name="Kruger M."/>
            <person name="Pelin A."/>
            <person name="Brachmann A."/>
            <person name="Corradi N."/>
        </authorList>
    </citation>
    <scope>NUCLEOTIDE SEQUENCE [LARGE SCALE GENOMIC DNA]</scope>
    <source>
        <strain evidence="1 2">C2</strain>
    </source>
</reference>
<dbReference type="EMBL" id="LLXL01007359">
    <property type="protein sequence ID" value="PKK55546.1"/>
    <property type="molecule type" value="Genomic_DNA"/>
</dbReference>
<dbReference type="VEuPathDB" id="FungiDB:RhiirA1_449663"/>
<evidence type="ECO:0000313" key="2">
    <source>
        <dbReference type="Proteomes" id="UP000233469"/>
    </source>
</evidence>
<organism evidence="1 2">
    <name type="scientific">Rhizophagus irregularis</name>
    <dbReference type="NCBI Taxonomy" id="588596"/>
    <lineage>
        <taxon>Eukaryota</taxon>
        <taxon>Fungi</taxon>
        <taxon>Fungi incertae sedis</taxon>
        <taxon>Mucoromycota</taxon>
        <taxon>Glomeromycotina</taxon>
        <taxon>Glomeromycetes</taxon>
        <taxon>Glomerales</taxon>
        <taxon>Glomeraceae</taxon>
        <taxon>Rhizophagus</taxon>
    </lineage>
</organism>
<evidence type="ECO:0000313" key="1">
    <source>
        <dbReference type="EMBL" id="PKK55546.1"/>
    </source>
</evidence>
<dbReference type="AlphaFoldDB" id="A0A2N1M1P9"/>
<dbReference type="VEuPathDB" id="FungiDB:RhiirFUN_021405"/>